<name>A0ACC0NH78_RHOML</name>
<organism evidence="1 2">
    <name type="scientific">Rhododendron molle</name>
    <name type="common">Chinese azalea</name>
    <name type="synonym">Azalea mollis</name>
    <dbReference type="NCBI Taxonomy" id="49168"/>
    <lineage>
        <taxon>Eukaryota</taxon>
        <taxon>Viridiplantae</taxon>
        <taxon>Streptophyta</taxon>
        <taxon>Embryophyta</taxon>
        <taxon>Tracheophyta</taxon>
        <taxon>Spermatophyta</taxon>
        <taxon>Magnoliopsida</taxon>
        <taxon>eudicotyledons</taxon>
        <taxon>Gunneridae</taxon>
        <taxon>Pentapetalae</taxon>
        <taxon>asterids</taxon>
        <taxon>Ericales</taxon>
        <taxon>Ericaceae</taxon>
        <taxon>Ericoideae</taxon>
        <taxon>Rhodoreae</taxon>
        <taxon>Rhododendron</taxon>
    </lineage>
</organism>
<dbReference type="EMBL" id="CM046393">
    <property type="protein sequence ID" value="KAI8552404.1"/>
    <property type="molecule type" value="Genomic_DNA"/>
</dbReference>
<evidence type="ECO:0000313" key="1">
    <source>
        <dbReference type="EMBL" id="KAI8552404.1"/>
    </source>
</evidence>
<protein>
    <submittedName>
        <fullName evidence="1">Uncharacterized protein</fullName>
    </submittedName>
</protein>
<proteinExistence type="predicted"/>
<gene>
    <name evidence="1" type="ORF">RHMOL_Rhmol06G0264000</name>
</gene>
<accession>A0ACC0NH78</accession>
<evidence type="ECO:0000313" key="2">
    <source>
        <dbReference type="Proteomes" id="UP001062846"/>
    </source>
</evidence>
<comment type="caution">
    <text evidence="1">The sequence shown here is derived from an EMBL/GenBank/DDBJ whole genome shotgun (WGS) entry which is preliminary data.</text>
</comment>
<reference evidence="1" key="1">
    <citation type="submission" date="2022-02" db="EMBL/GenBank/DDBJ databases">
        <title>Plant Genome Project.</title>
        <authorList>
            <person name="Zhang R.-G."/>
        </authorList>
    </citation>
    <scope>NUCLEOTIDE SEQUENCE</scope>
    <source>
        <strain evidence="1">AT1</strain>
    </source>
</reference>
<dbReference type="Proteomes" id="UP001062846">
    <property type="component" value="Chromosome 6"/>
</dbReference>
<keyword evidence="2" id="KW-1185">Reference proteome</keyword>
<sequence length="365" mass="41386">MGTWVSSSIHLVLILISVFHPANAARHQKPEGRIVAGFGSGGCDLFQGSWVVDPFFPPYNSATCPFIEKEFNCQKNGRPDQNYLSYRWKPLGCDLPRFDGLGFLRRFQGKSIMFVGDSLSRDQWQSLTCLLYTAAPNLHYNLTRVGMISTFTIMEYGINVLLDRNMFLVDIVRESQGRILKLGSIEDGKNWIGMDMLIFNTWHWWNYRHAQQPWDYIQVGKQMLKDMNRMVAFERALGTWGAWVDNHIDPSKTMVFFQGISPNHYNGSDWNQPRANTCQGETTPVQGSTYPGQYPPAVDVVKRALSKIKNPVTLLDITTLSLLRKDGHPSIYGMGGASGLDCTHWCIAGVPDAWNQILYYLITIS</sequence>